<dbReference type="Pfam" id="PF12833">
    <property type="entry name" value="HTH_18"/>
    <property type="match status" value="1"/>
</dbReference>
<keyword evidence="2" id="KW-0238">DNA-binding</keyword>
<gene>
    <name evidence="5" type="primary">feaR</name>
    <name evidence="5" type="ORF">PSET11_02300</name>
</gene>
<dbReference type="OrthoDB" id="9799345at2"/>
<evidence type="ECO:0000259" key="4">
    <source>
        <dbReference type="PROSITE" id="PS01124"/>
    </source>
</evidence>
<reference evidence="5 6" key="1">
    <citation type="submission" date="2018-11" db="EMBL/GenBank/DDBJ databases">
        <authorList>
            <person name="Criscuolo A."/>
        </authorList>
    </citation>
    <scope>NUCLEOTIDE SEQUENCE [LARGE SCALE GENOMIC DNA]</scope>
    <source>
        <strain evidence="5">AT11b</strain>
    </source>
</reference>
<dbReference type="InterPro" id="IPR035418">
    <property type="entry name" value="AraC-bd_2"/>
</dbReference>
<dbReference type="PANTHER" id="PTHR46796">
    <property type="entry name" value="HTH-TYPE TRANSCRIPTIONAL ACTIVATOR RHAS-RELATED"/>
    <property type="match status" value="1"/>
</dbReference>
<evidence type="ECO:0000313" key="6">
    <source>
        <dbReference type="Proteomes" id="UP000280861"/>
    </source>
</evidence>
<evidence type="ECO:0000256" key="3">
    <source>
        <dbReference type="ARBA" id="ARBA00023163"/>
    </source>
</evidence>
<dbReference type="InterPro" id="IPR020449">
    <property type="entry name" value="Tscrpt_reg_AraC-type_HTH"/>
</dbReference>
<dbReference type="InterPro" id="IPR050204">
    <property type="entry name" value="AraC_XylS_family_regulators"/>
</dbReference>
<dbReference type="Gene3D" id="1.10.10.60">
    <property type="entry name" value="Homeodomain-like"/>
    <property type="match status" value="1"/>
</dbReference>
<evidence type="ECO:0000256" key="2">
    <source>
        <dbReference type="ARBA" id="ARBA00023125"/>
    </source>
</evidence>
<dbReference type="Pfam" id="PF14525">
    <property type="entry name" value="AraC_binding_2"/>
    <property type="match status" value="1"/>
</dbReference>
<proteinExistence type="predicted"/>
<feature type="domain" description="HTH araC/xylS-type" evidence="4">
    <location>
        <begin position="220"/>
        <end position="321"/>
    </location>
</feature>
<protein>
    <submittedName>
        <fullName evidence="5">Transcriptional activator FeaR</fullName>
    </submittedName>
</protein>
<dbReference type="SUPFAM" id="SSF46689">
    <property type="entry name" value="Homeodomain-like"/>
    <property type="match status" value="1"/>
</dbReference>
<dbReference type="GO" id="GO:0043565">
    <property type="term" value="F:sequence-specific DNA binding"/>
    <property type="evidence" value="ECO:0007669"/>
    <property type="project" value="InterPro"/>
</dbReference>
<dbReference type="SMART" id="SM00342">
    <property type="entry name" value="HTH_ARAC"/>
    <property type="match status" value="1"/>
</dbReference>
<dbReference type="GO" id="GO:0003700">
    <property type="term" value="F:DNA-binding transcription factor activity"/>
    <property type="evidence" value="ECO:0007669"/>
    <property type="project" value="InterPro"/>
</dbReference>
<dbReference type="RefSeq" id="WP_124092359.1">
    <property type="nucleotide sequence ID" value="NZ_CBCRYA010000022.1"/>
</dbReference>
<sequence>MSNSVVAHHPRLADGAVLAPRDRFDAWHQAVSSSFVPLDARPPDIDTFHGDLISQSLGDVLVSEVSGTAMQVSRTRSSIRQNDPGVVKLGLQLRGYCVVAQDGREAALTPGDFAIYDTTRPYDLYFDDSYRMLVLMLPQESLSLGRGQLARITASRISGRHGVGALTSSLLTTLDHQLTQQGADLGFEATDAIVQLISATFRQVLEGGAPAPSPREVILLQVKQYIQDRLGEYTLSVAEIAAANHVPVRYLQKIFADSGESVSHWIRQQRLNHCRQELADPLLVTRPISTVGLRWGFSDAASFARTFKSVYGYTPGEFRYSYNPQLSGSKESLSLTAGLQPVSESQPCSVPTS</sequence>
<dbReference type="PRINTS" id="PR00032">
    <property type="entry name" value="HTHARAC"/>
</dbReference>
<dbReference type="PANTHER" id="PTHR46796:SF6">
    <property type="entry name" value="ARAC SUBFAMILY"/>
    <property type="match status" value="1"/>
</dbReference>
<keyword evidence="6" id="KW-1185">Reference proteome</keyword>
<name>A0A3P5XF09_9MICC</name>
<keyword evidence="3" id="KW-0804">Transcription</keyword>
<evidence type="ECO:0000256" key="1">
    <source>
        <dbReference type="ARBA" id="ARBA00023015"/>
    </source>
</evidence>
<keyword evidence="1" id="KW-0805">Transcription regulation</keyword>
<dbReference type="PROSITE" id="PS01124">
    <property type="entry name" value="HTH_ARAC_FAMILY_2"/>
    <property type="match status" value="1"/>
</dbReference>
<evidence type="ECO:0000313" key="5">
    <source>
        <dbReference type="EMBL" id="VDC29955.1"/>
    </source>
</evidence>
<accession>A0A3P5XF09</accession>
<dbReference type="InterPro" id="IPR009057">
    <property type="entry name" value="Homeodomain-like_sf"/>
</dbReference>
<dbReference type="AlphaFoldDB" id="A0A3P5XF09"/>
<dbReference type="InterPro" id="IPR018060">
    <property type="entry name" value="HTH_AraC"/>
</dbReference>
<dbReference type="EMBL" id="UXAU01000032">
    <property type="protein sequence ID" value="VDC29955.1"/>
    <property type="molecule type" value="Genomic_DNA"/>
</dbReference>
<dbReference type="Proteomes" id="UP000280861">
    <property type="component" value="Unassembled WGS sequence"/>
</dbReference>
<organism evidence="5 6">
    <name type="scientific">Arthrobacter ulcerisalmonis</name>
    <dbReference type="NCBI Taxonomy" id="2483813"/>
    <lineage>
        <taxon>Bacteria</taxon>
        <taxon>Bacillati</taxon>
        <taxon>Actinomycetota</taxon>
        <taxon>Actinomycetes</taxon>
        <taxon>Micrococcales</taxon>
        <taxon>Micrococcaceae</taxon>
        <taxon>Arthrobacter</taxon>
    </lineage>
</organism>